<proteinExistence type="predicted"/>
<accession>A0ABD1PIL7</accession>
<protein>
    <submittedName>
        <fullName evidence="1">Uncharacterized protein</fullName>
    </submittedName>
</protein>
<evidence type="ECO:0000313" key="1">
    <source>
        <dbReference type="EMBL" id="KAL2463760.1"/>
    </source>
</evidence>
<comment type="caution">
    <text evidence="1">The sequence shown here is derived from an EMBL/GenBank/DDBJ whole genome shotgun (WGS) entry which is preliminary data.</text>
</comment>
<dbReference type="EMBL" id="JBFOLJ010000019">
    <property type="protein sequence ID" value="KAL2463760.1"/>
    <property type="molecule type" value="Genomic_DNA"/>
</dbReference>
<dbReference type="Proteomes" id="UP001604277">
    <property type="component" value="Unassembled WGS sequence"/>
</dbReference>
<dbReference type="AlphaFoldDB" id="A0ABD1PIL7"/>
<reference evidence="2" key="1">
    <citation type="submission" date="2024-07" db="EMBL/GenBank/DDBJ databases">
        <title>Two chromosome-level genome assemblies of Korean endemic species Abeliophyllum distichum and Forsythia ovata (Oleaceae).</title>
        <authorList>
            <person name="Jang H."/>
        </authorList>
    </citation>
    <scope>NUCLEOTIDE SEQUENCE [LARGE SCALE GENOMIC DNA]</scope>
</reference>
<evidence type="ECO:0000313" key="2">
    <source>
        <dbReference type="Proteomes" id="UP001604277"/>
    </source>
</evidence>
<name>A0ABD1PIL7_9LAMI</name>
<sequence length="119" mass="13512">MEVMQKTGVDLISSHGLGDLWCHHYTLKKWKNLRNKTPLIFMVGRKQRNLISAQWACGMALKPCINALNVEAVVALRQFPVTIAAVNVIKAYGTETEIEKHGNGKTWCGRAWWRHNSQP</sequence>
<organism evidence="1 2">
    <name type="scientific">Forsythia ovata</name>
    <dbReference type="NCBI Taxonomy" id="205694"/>
    <lineage>
        <taxon>Eukaryota</taxon>
        <taxon>Viridiplantae</taxon>
        <taxon>Streptophyta</taxon>
        <taxon>Embryophyta</taxon>
        <taxon>Tracheophyta</taxon>
        <taxon>Spermatophyta</taxon>
        <taxon>Magnoliopsida</taxon>
        <taxon>eudicotyledons</taxon>
        <taxon>Gunneridae</taxon>
        <taxon>Pentapetalae</taxon>
        <taxon>asterids</taxon>
        <taxon>lamiids</taxon>
        <taxon>Lamiales</taxon>
        <taxon>Oleaceae</taxon>
        <taxon>Forsythieae</taxon>
        <taxon>Forsythia</taxon>
    </lineage>
</organism>
<gene>
    <name evidence="1" type="ORF">Fot_53416</name>
</gene>
<keyword evidence="2" id="KW-1185">Reference proteome</keyword>